<dbReference type="GO" id="GO:0016209">
    <property type="term" value="F:antioxidant activity"/>
    <property type="evidence" value="ECO:0007669"/>
    <property type="project" value="InterPro"/>
</dbReference>
<evidence type="ECO:0000259" key="1">
    <source>
        <dbReference type="PROSITE" id="PS51352"/>
    </source>
</evidence>
<reference evidence="2" key="1">
    <citation type="submission" date="2022-09" db="EMBL/GenBank/DDBJ databases">
        <authorList>
            <person name="Yuan C."/>
            <person name="Ke Z."/>
        </authorList>
    </citation>
    <scope>NUCLEOTIDE SEQUENCE</scope>
    <source>
        <strain evidence="2">LB-8</strain>
    </source>
</reference>
<dbReference type="PANTHER" id="PTHR42852:SF18">
    <property type="entry name" value="CHROMOSOME UNDETERMINED SCAFFOLD_47, WHOLE GENOME SHOTGUN SEQUENCE"/>
    <property type="match status" value="1"/>
</dbReference>
<dbReference type="PROSITE" id="PS51352">
    <property type="entry name" value="THIOREDOXIN_2"/>
    <property type="match status" value="1"/>
</dbReference>
<dbReference type="Pfam" id="PF00578">
    <property type="entry name" value="AhpC-TSA"/>
    <property type="match status" value="1"/>
</dbReference>
<keyword evidence="3" id="KW-1185">Reference proteome</keyword>
<dbReference type="SUPFAM" id="SSF52833">
    <property type="entry name" value="Thioredoxin-like"/>
    <property type="match status" value="1"/>
</dbReference>
<dbReference type="CDD" id="cd02966">
    <property type="entry name" value="TlpA_like_family"/>
    <property type="match status" value="1"/>
</dbReference>
<dbReference type="AlphaFoldDB" id="A0A9X2XPY8"/>
<name>A0A9X2XPY8_9BACT</name>
<evidence type="ECO:0000313" key="3">
    <source>
        <dbReference type="Proteomes" id="UP001155483"/>
    </source>
</evidence>
<dbReference type="PANTHER" id="PTHR42852">
    <property type="entry name" value="THIOL:DISULFIDE INTERCHANGE PROTEIN DSBE"/>
    <property type="match status" value="1"/>
</dbReference>
<protein>
    <submittedName>
        <fullName evidence="2">TlpA family protein disulfide reductase</fullName>
    </submittedName>
</protein>
<dbReference type="InterPro" id="IPR013766">
    <property type="entry name" value="Thioredoxin_domain"/>
</dbReference>
<proteinExistence type="predicted"/>
<dbReference type="RefSeq" id="WP_279299601.1">
    <property type="nucleotide sequence ID" value="NZ_JAOTIF010000029.1"/>
</dbReference>
<dbReference type="InterPro" id="IPR036249">
    <property type="entry name" value="Thioredoxin-like_sf"/>
</dbReference>
<dbReference type="Proteomes" id="UP001155483">
    <property type="component" value="Unassembled WGS sequence"/>
</dbReference>
<dbReference type="PRINTS" id="PR00421">
    <property type="entry name" value="THIOREDOXIN"/>
</dbReference>
<reference evidence="2" key="2">
    <citation type="submission" date="2023-04" db="EMBL/GenBank/DDBJ databases">
        <title>Paracnuella aquatica gen. nov., sp. nov., a member of the family Chitinophagaceae isolated from a hot spring.</title>
        <authorList>
            <person name="Wang C."/>
        </authorList>
    </citation>
    <scope>NUCLEOTIDE SEQUENCE</scope>
    <source>
        <strain evidence="2">LB-8</strain>
    </source>
</reference>
<organism evidence="2 3">
    <name type="scientific">Paraflavisolibacter caeni</name>
    <dbReference type="NCBI Taxonomy" id="2982496"/>
    <lineage>
        <taxon>Bacteria</taxon>
        <taxon>Pseudomonadati</taxon>
        <taxon>Bacteroidota</taxon>
        <taxon>Chitinophagia</taxon>
        <taxon>Chitinophagales</taxon>
        <taxon>Chitinophagaceae</taxon>
        <taxon>Paraflavisolibacter</taxon>
    </lineage>
</organism>
<sequence length="152" mass="17546">MILQIILLFLLTFSKPAKPPAELPLFIIQDINGNNINLQNFKGKKIFVNFWATWCSPCRSEMPSIEQLAQSVDTSKVAFVMISLDNTFDRAIKYKQMQKLNLPIYYPGENLPPLFNVRSIPTTFIFNEKGKLTHRIDGSDNYNTAKYRKLLQ</sequence>
<dbReference type="EMBL" id="JAOTIF010000029">
    <property type="protein sequence ID" value="MCU7552164.1"/>
    <property type="molecule type" value="Genomic_DNA"/>
</dbReference>
<dbReference type="Gene3D" id="3.40.30.10">
    <property type="entry name" value="Glutaredoxin"/>
    <property type="match status" value="1"/>
</dbReference>
<accession>A0A9X2XPY8</accession>
<dbReference type="GO" id="GO:0016491">
    <property type="term" value="F:oxidoreductase activity"/>
    <property type="evidence" value="ECO:0007669"/>
    <property type="project" value="InterPro"/>
</dbReference>
<feature type="domain" description="Thioredoxin" evidence="1">
    <location>
        <begin position="17"/>
        <end position="152"/>
    </location>
</feature>
<gene>
    <name evidence="2" type="ORF">OCK74_23800</name>
</gene>
<dbReference type="InterPro" id="IPR000866">
    <property type="entry name" value="AhpC/TSA"/>
</dbReference>
<comment type="caution">
    <text evidence="2">The sequence shown here is derived from an EMBL/GenBank/DDBJ whole genome shotgun (WGS) entry which is preliminary data.</text>
</comment>
<evidence type="ECO:0000313" key="2">
    <source>
        <dbReference type="EMBL" id="MCU7552164.1"/>
    </source>
</evidence>
<dbReference type="InterPro" id="IPR050553">
    <property type="entry name" value="Thioredoxin_ResA/DsbE_sf"/>
</dbReference>